<keyword evidence="2" id="KW-1133">Transmembrane helix</keyword>
<comment type="caution">
    <text evidence="3">The sequence shown here is derived from an EMBL/GenBank/DDBJ whole genome shotgun (WGS) entry which is preliminary data.</text>
</comment>
<dbReference type="EMBL" id="JAFIRR010000291">
    <property type="protein sequence ID" value="MCO6420050.1"/>
    <property type="molecule type" value="Genomic_DNA"/>
</dbReference>
<dbReference type="RefSeq" id="WP_252956713.1">
    <property type="nucleotide sequence ID" value="NZ_JAFIRR010000291.1"/>
</dbReference>
<feature type="non-terminal residue" evidence="3">
    <location>
        <position position="259"/>
    </location>
</feature>
<dbReference type="Proteomes" id="UP001523392">
    <property type="component" value="Unassembled WGS sequence"/>
</dbReference>
<keyword evidence="2" id="KW-0812">Transmembrane</keyword>
<accession>A0ABT1DDN8</accession>
<reference evidence="3 4" key="1">
    <citation type="submission" date="2021-12" db="EMBL/GenBank/DDBJ databases">
        <title>Siccirubricoccus leaddurans sp. nov., a high concentration Zn2+ tolerance bacterium.</title>
        <authorList>
            <person name="Cao Y."/>
        </authorList>
    </citation>
    <scope>NUCLEOTIDE SEQUENCE [LARGE SCALE GENOMIC DNA]</scope>
    <source>
        <strain evidence="3 4">KC 17139</strain>
    </source>
</reference>
<keyword evidence="2" id="KW-0472">Membrane</keyword>
<name>A0ABT1DDN8_9PROT</name>
<keyword evidence="4" id="KW-1185">Reference proteome</keyword>
<proteinExistence type="predicted"/>
<evidence type="ECO:0000256" key="2">
    <source>
        <dbReference type="SAM" id="Phobius"/>
    </source>
</evidence>
<evidence type="ECO:0000313" key="4">
    <source>
        <dbReference type="Proteomes" id="UP001523392"/>
    </source>
</evidence>
<evidence type="ECO:0000256" key="1">
    <source>
        <dbReference type="SAM" id="MobiDB-lite"/>
    </source>
</evidence>
<feature type="region of interest" description="Disordered" evidence="1">
    <location>
        <begin position="234"/>
        <end position="259"/>
    </location>
</feature>
<sequence length="259" mass="27154">MSGAPLLLDRRRAAALRPLLPARPPAEWHAALTAEIAAGLGPAHAALLAAPVQEGEEIAWTAPGARSRGFSALSAADRRALTEALGAILSDIRRLGESGAAPAVAASWPALREVPDLDSIHAVDGRPVLTAWAHIGARAERPPGLLARFDDGRAWQAPPRFPWRRWGLAGGALAAGALAAGLLLPVVGAALVPAETPQCRIDPASLGLFREAQREGGRQDALEAELARLEEERGRRRIACPLPTAPPPPEPPPQRQAEA</sequence>
<feature type="transmembrane region" description="Helical" evidence="2">
    <location>
        <begin position="166"/>
        <end position="192"/>
    </location>
</feature>
<protein>
    <submittedName>
        <fullName evidence="3">Uncharacterized protein</fullName>
    </submittedName>
</protein>
<evidence type="ECO:0000313" key="3">
    <source>
        <dbReference type="EMBL" id="MCO6420050.1"/>
    </source>
</evidence>
<organism evidence="3 4">
    <name type="scientific">Siccirubricoccus soli</name>
    <dbReference type="NCBI Taxonomy" id="2899147"/>
    <lineage>
        <taxon>Bacteria</taxon>
        <taxon>Pseudomonadati</taxon>
        <taxon>Pseudomonadota</taxon>
        <taxon>Alphaproteobacteria</taxon>
        <taxon>Acetobacterales</taxon>
        <taxon>Roseomonadaceae</taxon>
        <taxon>Siccirubricoccus</taxon>
    </lineage>
</organism>
<feature type="compositionally biased region" description="Pro residues" evidence="1">
    <location>
        <begin position="243"/>
        <end position="259"/>
    </location>
</feature>
<gene>
    <name evidence="3" type="ORF">JYK14_28420</name>
</gene>